<name>A0A2U8GQV4_9RHOO</name>
<gene>
    <name evidence="2" type="ORF">CEW83_09310</name>
</gene>
<evidence type="ECO:0000313" key="3">
    <source>
        <dbReference type="Proteomes" id="UP000244930"/>
    </source>
</evidence>
<keyword evidence="1" id="KW-0472">Membrane</keyword>
<protein>
    <submittedName>
        <fullName evidence="2">Uncharacterized protein</fullName>
    </submittedName>
</protein>
<feature type="transmembrane region" description="Helical" evidence="1">
    <location>
        <begin position="35"/>
        <end position="54"/>
    </location>
</feature>
<dbReference type="KEGG" id="acom:CEW83_09310"/>
<dbReference type="Proteomes" id="UP000244930">
    <property type="component" value="Chromosome"/>
</dbReference>
<accession>A0A2U8GQV4</accession>
<keyword evidence="1" id="KW-1133">Transmembrane helix</keyword>
<keyword evidence="3" id="KW-1185">Reference proteome</keyword>
<dbReference type="EMBL" id="CP022187">
    <property type="protein sequence ID" value="AWI75386.1"/>
    <property type="molecule type" value="Genomic_DNA"/>
</dbReference>
<evidence type="ECO:0000256" key="1">
    <source>
        <dbReference type="SAM" id="Phobius"/>
    </source>
</evidence>
<proteinExistence type="predicted"/>
<reference evidence="2 3" key="1">
    <citation type="submission" date="2017-06" db="EMBL/GenBank/DDBJ databases">
        <title>Azoarcus.</title>
        <authorList>
            <person name="Woo J.-H."/>
            <person name="Kim H.-S."/>
        </authorList>
    </citation>
    <scope>NUCLEOTIDE SEQUENCE [LARGE SCALE GENOMIC DNA]</scope>
    <source>
        <strain evidence="2 3">TSPY31</strain>
    </source>
</reference>
<dbReference type="AlphaFoldDB" id="A0A2U8GQV4"/>
<keyword evidence="1" id="KW-0812">Transmembrane</keyword>
<evidence type="ECO:0000313" key="2">
    <source>
        <dbReference type="EMBL" id="AWI75386.1"/>
    </source>
</evidence>
<sequence length="65" mass="6839">MVAASHAPAPMSALIHRLCGADAEPLPRSRSLARLGLTVALVSLYALTMLLVFAPEALHWAAFGN</sequence>
<organism evidence="2 3">
    <name type="scientific">Parazoarcus communis</name>
    <dbReference type="NCBI Taxonomy" id="41977"/>
    <lineage>
        <taxon>Bacteria</taxon>
        <taxon>Pseudomonadati</taxon>
        <taxon>Pseudomonadota</taxon>
        <taxon>Betaproteobacteria</taxon>
        <taxon>Rhodocyclales</taxon>
        <taxon>Zoogloeaceae</taxon>
        <taxon>Parazoarcus</taxon>
    </lineage>
</organism>